<keyword evidence="2" id="KW-1185">Reference proteome</keyword>
<dbReference type="EMBL" id="JBGFSN010000004">
    <property type="protein sequence ID" value="MFH8134626.1"/>
    <property type="molecule type" value="Genomic_DNA"/>
</dbReference>
<accession>A0ABW7PWG9</accession>
<sequence length="68" mass="7854">MEIARLNEVNFNLESLEVAAFEICKTKGMLGLLLTYVPPEIQHSYFERLKDAGLEDDLVWLQQIVETQ</sequence>
<organism evidence="1 2">
    <name type="scientific">Pantoea osteomyelitidis</name>
    <dbReference type="NCBI Taxonomy" id="3230026"/>
    <lineage>
        <taxon>Bacteria</taxon>
        <taxon>Pseudomonadati</taxon>
        <taxon>Pseudomonadota</taxon>
        <taxon>Gammaproteobacteria</taxon>
        <taxon>Enterobacterales</taxon>
        <taxon>Erwiniaceae</taxon>
        <taxon>Pantoea</taxon>
    </lineage>
</organism>
<evidence type="ECO:0000313" key="2">
    <source>
        <dbReference type="Proteomes" id="UP001611251"/>
    </source>
</evidence>
<protein>
    <submittedName>
        <fullName evidence="1">Uncharacterized protein</fullName>
    </submittedName>
</protein>
<evidence type="ECO:0000313" key="1">
    <source>
        <dbReference type="EMBL" id="MFH8134626.1"/>
    </source>
</evidence>
<reference evidence="1 2" key="1">
    <citation type="submission" date="2024-08" db="EMBL/GenBank/DDBJ databases">
        <title>Pantoea ronii - a newly identified human opportunistic pathogen.</title>
        <authorList>
            <person name="Keidar-Friedman D."/>
            <person name="Sorek N."/>
            <person name="Leshin-Carmel D."/>
            <person name="Tsur A."/>
            <person name="Amsalem M."/>
            <person name="Tolkach D."/>
            <person name="Brosh-Nissimov T."/>
        </authorList>
    </citation>
    <scope>NUCLEOTIDE SEQUENCE [LARGE SCALE GENOMIC DNA]</scope>
    <source>
        <strain evidence="1 2">AA23256</strain>
    </source>
</reference>
<gene>
    <name evidence="1" type="ORF">ABU178_10640</name>
</gene>
<name>A0ABW7PWG9_9GAMM</name>
<comment type="caution">
    <text evidence="1">The sequence shown here is derived from an EMBL/GenBank/DDBJ whole genome shotgun (WGS) entry which is preliminary data.</text>
</comment>
<dbReference type="RefSeq" id="WP_397214592.1">
    <property type="nucleotide sequence ID" value="NZ_JBGFSN010000004.1"/>
</dbReference>
<proteinExistence type="predicted"/>
<dbReference type="Proteomes" id="UP001611251">
    <property type="component" value="Unassembled WGS sequence"/>
</dbReference>